<dbReference type="PANTHER" id="PTHR42695:SF5">
    <property type="entry name" value="GLUTAMINE AMIDOTRANSFERASE YLR126C-RELATED"/>
    <property type="match status" value="1"/>
</dbReference>
<dbReference type="Proteomes" id="UP000799444">
    <property type="component" value="Unassembled WGS sequence"/>
</dbReference>
<dbReference type="Gene3D" id="3.40.50.880">
    <property type="match status" value="1"/>
</dbReference>
<dbReference type="GO" id="GO:0005634">
    <property type="term" value="C:nucleus"/>
    <property type="evidence" value="ECO:0007669"/>
    <property type="project" value="TreeGrafter"/>
</dbReference>
<dbReference type="OrthoDB" id="92161at2759"/>
<accession>A0A9P4V496</accession>
<keyword evidence="3" id="KW-1185">Reference proteome</keyword>
<dbReference type="Pfam" id="PF00117">
    <property type="entry name" value="GATase"/>
    <property type="match status" value="1"/>
</dbReference>
<dbReference type="PANTHER" id="PTHR42695">
    <property type="entry name" value="GLUTAMINE AMIDOTRANSFERASE YLR126C-RELATED"/>
    <property type="match status" value="1"/>
</dbReference>
<proteinExistence type="predicted"/>
<evidence type="ECO:0000313" key="3">
    <source>
        <dbReference type="Proteomes" id="UP000799444"/>
    </source>
</evidence>
<feature type="domain" description="Glutamine amidotransferase" evidence="1">
    <location>
        <begin position="59"/>
        <end position="199"/>
    </location>
</feature>
<organism evidence="2 3">
    <name type="scientific">Polyplosphaeria fusca</name>
    <dbReference type="NCBI Taxonomy" id="682080"/>
    <lineage>
        <taxon>Eukaryota</taxon>
        <taxon>Fungi</taxon>
        <taxon>Dikarya</taxon>
        <taxon>Ascomycota</taxon>
        <taxon>Pezizomycotina</taxon>
        <taxon>Dothideomycetes</taxon>
        <taxon>Pleosporomycetidae</taxon>
        <taxon>Pleosporales</taxon>
        <taxon>Tetraplosphaeriaceae</taxon>
        <taxon>Polyplosphaeria</taxon>
    </lineage>
</organism>
<dbReference type="PROSITE" id="PS51273">
    <property type="entry name" value="GATASE_TYPE_1"/>
    <property type="match status" value="1"/>
</dbReference>
<dbReference type="AlphaFoldDB" id="A0A9P4V496"/>
<sequence>MTVSTPFKAAVLVNAENKEDGISAVDLAFRAAFQERISSACPGAQVDFFDPIVAQIYPEPAQYDLIVLTGGTADAMAKDVPWVLKMQDFLRTTVEKCPTQKIVGICWGHQIVHVAFGGAVGPMEKLEVGVTPITLTSTGSSFYSSYLPSTERYNIHQFHEMEVKTPGQGFITLAEANQSLVNAANTILTIQGHPEMYAELSKLLLRDTQKYMGVDAAEKEALEINIDSPHDGIAIWKRIVQWAGEV</sequence>
<dbReference type="CDD" id="cd01741">
    <property type="entry name" value="GATase1_1"/>
    <property type="match status" value="1"/>
</dbReference>
<dbReference type="EMBL" id="ML996105">
    <property type="protein sequence ID" value="KAF2739332.1"/>
    <property type="molecule type" value="Genomic_DNA"/>
</dbReference>
<reference evidence="2" key="1">
    <citation type="journal article" date="2020" name="Stud. Mycol.">
        <title>101 Dothideomycetes genomes: a test case for predicting lifestyles and emergence of pathogens.</title>
        <authorList>
            <person name="Haridas S."/>
            <person name="Albert R."/>
            <person name="Binder M."/>
            <person name="Bloem J."/>
            <person name="Labutti K."/>
            <person name="Salamov A."/>
            <person name="Andreopoulos B."/>
            <person name="Baker S."/>
            <person name="Barry K."/>
            <person name="Bills G."/>
            <person name="Bluhm B."/>
            <person name="Cannon C."/>
            <person name="Castanera R."/>
            <person name="Culley D."/>
            <person name="Daum C."/>
            <person name="Ezra D."/>
            <person name="Gonzalez J."/>
            <person name="Henrissat B."/>
            <person name="Kuo A."/>
            <person name="Liang C."/>
            <person name="Lipzen A."/>
            <person name="Lutzoni F."/>
            <person name="Magnuson J."/>
            <person name="Mondo S."/>
            <person name="Nolan M."/>
            <person name="Ohm R."/>
            <person name="Pangilinan J."/>
            <person name="Park H.-J."/>
            <person name="Ramirez L."/>
            <person name="Alfaro M."/>
            <person name="Sun H."/>
            <person name="Tritt A."/>
            <person name="Yoshinaga Y."/>
            <person name="Zwiers L.-H."/>
            <person name="Turgeon B."/>
            <person name="Goodwin S."/>
            <person name="Spatafora J."/>
            <person name="Crous P."/>
            <person name="Grigoriev I."/>
        </authorList>
    </citation>
    <scope>NUCLEOTIDE SEQUENCE</scope>
    <source>
        <strain evidence="2">CBS 125425</strain>
    </source>
</reference>
<keyword evidence="2" id="KW-0315">Glutamine amidotransferase</keyword>
<dbReference type="GO" id="GO:0005829">
    <property type="term" value="C:cytosol"/>
    <property type="evidence" value="ECO:0007669"/>
    <property type="project" value="TreeGrafter"/>
</dbReference>
<evidence type="ECO:0000313" key="2">
    <source>
        <dbReference type="EMBL" id="KAF2739332.1"/>
    </source>
</evidence>
<dbReference type="InterPro" id="IPR029062">
    <property type="entry name" value="Class_I_gatase-like"/>
</dbReference>
<evidence type="ECO:0000259" key="1">
    <source>
        <dbReference type="Pfam" id="PF00117"/>
    </source>
</evidence>
<comment type="caution">
    <text evidence="2">The sequence shown here is derived from an EMBL/GenBank/DDBJ whole genome shotgun (WGS) entry which is preliminary data.</text>
</comment>
<gene>
    <name evidence="2" type="ORF">EJ04DRAFT_509035</name>
</gene>
<protein>
    <submittedName>
        <fullName evidence="2">Class I glutamine amidotransferase-like protein</fullName>
    </submittedName>
</protein>
<dbReference type="InterPro" id="IPR017926">
    <property type="entry name" value="GATASE"/>
</dbReference>
<dbReference type="InterPro" id="IPR044992">
    <property type="entry name" value="ChyE-like"/>
</dbReference>
<name>A0A9P4V496_9PLEO</name>
<dbReference type="SUPFAM" id="SSF52317">
    <property type="entry name" value="Class I glutamine amidotransferase-like"/>
    <property type="match status" value="1"/>
</dbReference>